<dbReference type="PANTHER" id="PTHR12558">
    <property type="entry name" value="CELL DIVISION CYCLE 16,23,27"/>
    <property type="match status" value="1"/>
</dbReference>
<organism evidence="1 2">
    <name type="scientific">Nonomuraea solani</name>
    <dbReference type="NCBI Taxonomy" id="1144553"/>
    <lineage>
        <taxon>Bacteria</taxon>
        <taxon>Bacillati</taxon>
        <taxon>Actinomycetota</taxon>
        <taxon>Actinomycetes</taxon>
        <taxon>Streptosporangiales</taxon>
        <taxon>Streptosporangiaceae</taxon>
        <taxon>Nonomuraea</taxon>
    </lineage>
</organism>
<dbReference type="SMART" id="SM00028">
    <property type="entry name" value="TPR"/>
    <property type="match status" value="6"/>
</dbReference>
<evidence type="ECO:0000313" key="1">
    <source>
        <dbReference type="EMBL" id="SEH03019.1"/>
    </source>
</evidence>
<dbReference type="AlphaFoldDB" id="A0A1H6F1F0"/>
<keyword evidence="2" id="KW-1185">Reference proteome</keyword>
<dbReference type="EMBL" id="FNVT01000032">
    <property type="protein sequence ID" value="SEH03019.1"/>
    <property type="molecule type" value="Genomic_DNA"/>
</dbReference>
<dbReference type="PANTHER" id="PTHR12558:SF13">
    <property type="entry name" value="CELL DIVISION CYCLE PROTEIN 27 HOMOLOG"/>
    <property type="match status" value="1"/>
</dbReference>
<name>A0A1H6F1F0_9ACTN</name>
<proteinExistence type="predicted"/>
<dbReference type="RefSeq" id="WP_103964036.1">
    <property type="nucleotide sequence ID" value="NZ_FNVT01000032.1"/>
</dbReference>
<dbReference type="InterPro" id="IPR019734">
    <property type="entry name" value="TPR_rpt"/>
</dbReference>
<dbReference type="Pfam" id="PF13432">
    <property type="entry name" value="TPR_16"/>
    <property type="match status" value="2"/>
</dbReference>
<reference evidence="1 2" key="1">
    <citation type="submission" date="2016-10" db="EMBL/GenBank/DDBJ databases">
        <authorList>
            <person name="de Groot N.N."/>
        </authorList>
    </citation>
    <scope>NUCLEOTIDE SEQUENCE [LARGE SCALE GENOMIC DNA]</scope>
    <source>
        <strain evidence="1 2">CGMCC 4.7037</strain>
    </source>
</reference>
<dbReference type="Proteomes" id="UP000236732">
    <property type="component" value="Unassembled WGS sequence"/>
</dbReference>
<dbReference type="InterPro" id="IPR011990">
    <property type="entry name" value="TPR-like_helical_dom_sf"/>
</dbReference>
<accession>A0A1H6F1F0</accession>
<evidence type="ECO:0000313" key="2">
    <source>
        <dbReference type="Proteomes" id="UP000236732"/>
    </source>
</evidence>
<sequence>MSRVRRLLPLLGCVLLGGVLLTLYAPGGLLRRDEPPPTPVGWSPYDLAGSIEAAQTHLRRHPDDAAVWASLGNMYLEQARRTTDAAYYDKAQGAFERSLRRPTGDGEPYIDAVIGMGALANARHDFAGAVGWAERARKAAPFRWALYGVLTDAHLELGQYEQAETTLRRMLNGRPDLASFTRAARLEHLRGRPGPARDLLRRACAIPGDPTEYAFCQGQLGELAWNNGDPRTALAAYTQALAADPEHAPARAGKARAEAALGNTDQALRDYATAVARAPSFVVEYGELLEHLGDEDGARRQYAVFTAQQKLNADNLAMGTFEANHGNADTAVRYLKAEWKRRRSVEVADALGWALHRAGHSAEAAAYAVRADALGGRNALFAYHRGEIEHALGHSAAARTHLTRALSINPHFSPAGAARARALLAEKP</sequence>
<gene>
    <name evidence="1" type="ORF">SAMN05444920_13228</name>
</gene>
<protein>
    <submittedName>
        <fullName evidence="1">Tetratricopeptide repeat-containing protein</fullName>
    </submittedName>
</protein>
<dbReference type="Gene3D" id="1.25.40.10">
    <property type="entry name" value="Tetratricopeptide repeat domain"/>
    <property type="match status" value="2"/>
</dbReference>
<dbReference type="OrthoDB" id="5477158at2"/>
<dbReference type="SUPFAM" id="SSF48452">
    <property type="entry name" value="TPR-like"/>
    <property type="match status" value="2"/>
</dbReference>